<dbReference type="OrthoDB" id="9798081at2"/>
<dbReference type="Proteomes" id="UP000051461">
    <property type="component" value="Unassembled WGS sequence"/>
</dbReference>
<evidence type="ECO:0000259" key="4">
    <source>
        <dbReference type="PROSITE" id="PS51186"/>
    </source>
</evidence>
<keyword evidence="1 5" id="KW-0808">Transferase</keyword>
<dbReference type="AlphaFoldDB" id="A0A0R1H3T6"/>
<evidence type="ECO:0000256" key="2">
    <source>
        <dbReference type="ARBA" id="ARBA00023315"/>
    </source>
</evidence>
<dbReference type="EMBL" id="AZDA01000006">
    <property type="protein sequence ID" value="KRK40665.1"/>
    <property type="molecule type" value="Genomic_DNA"/>
</dbReference>
<dbReference type="Gene3D" id="3.40.630.30">
    <property type="match status" value="1"/>
</dbReference>
<comment type="similarity">
    <text evidence="3">Belongs to the acetyltransferase family. RimJ subfamily.</text>
</comment>
<dbReference type="RefSeq" id="WP_057903388.1">
    <property type="nucleotide sequence ID" value="NZ_AZDA01000006.1"/>
</dbReference>
<evidence type="ECO:0000256" key="1">
    <source>
        <dbReference type="ARBA" id="ARBA00022679"/>
    </source>
</evidence>
<keyword evidence="6" id="KW-1185">Reference proteome</keyword>
<reference evidence="5 6" key="1">
    <citation type="journal article" date="2015" name="Genome Announc.">
        <title>Expanding the biotechnology potential of lactobacilli through comparative genomics of 213 strains and associated genera.</title>
        <authorList>
            <person name="Sun Z."/>
            <person name="Harris H.M."/>
            <person name="McCann A."/>
            <person name="Guo C."/>
            <person name="Argimon S."/>
            <person name="Zhang W."/>
            <person name="Yang X."/>
            <person name="Jeffery I.B."/>
            <person name="Cooney J.C."/>
            <person name="Kagawa T.F."/>
            <person name="Liu W."/>
            <person name="Song Y."/>
            <person name="Salvetti E."/>
            <person name="Wrobel A."/>
            <person name="Rasinkangas P."/>
            <person name="Parkhill J."/>
            <person name="Rea M.C."/>
            <person name="O'Sullivan O."/>
            <person name="Ritari J."/>
            <person name="Douillard F.P."/>
            <person name="Paul Ross R."/>
            <person name="Yang R."/>
            <person name="Briner A.E."/>
            <person name="Felis G.E."/>
            <person name="de Vos W.M."/>
            <person name="Barrangou R."/>
            <person name="Klaenhammer T.R."/>
            <person name="Caufield P.W."/>
            <person name="Cui Y."/>
            <person name="Zhang H."/>
            <person name="O'Toole P.W."/>
        </authorList>
    </citation>
    <scope>NUCLEOTIDE SEQUENCE [LARGE SCALE GENOMIC DNA]</scope>
    <source>
        <strain evidence="5 6">DSM 20003</strain>
    </source>
</reference>
<gene>
    <name evidence="5" type="ORF">FC07_GL003067</name>
</gene>
<dbReference type="STRING" id="1423726.FC07_GL003067"/>
<sequence length="177" mass="20063">MRLTTPRLHLRPFRTSDLTAVQQIYGNPKLEAMAGWAPQTTLAGSQQVLADFMQSDEVLALVTRQTQQVIGSIGIHRQAPDATTRELGFILAEAYWGQGLMLEAVQAVTAYGFEQLQLTAIWVGHFQSNQQSQRVIEKAGFPFEYELERPRLFADDQPTTECYYQLTQAAYQHQKNK</sequence>
<dbReference type="InterPro" id="IPR000182">
    <property type="entry name" value="GNAT_dom"/>
</dbReference>
<evidence type="ECO:0000313" key="5">
    <source>
        <dbReference type="EMBL" id="KRK40665.1"/>
    </source>
</evidence>
<dbReference type="InterPro" id="IPR016181">
    <property type="entry name" value="Acyl_CoA_acyltransferase"/>
</dbReference>
<dbReference type="InterPro" id="IPR051531">
    <property type="entry name" value="N-acetyltransferase"/>
</dbReference>
<dbReference type="PATRIC" id="fig|1423726.3.peg.3181"/>
<name>A0A0R1H3T6_9LACO</name>
<evidence type="ECO:0000313" key="6">
    <source>
        <dbReference type="Proteomes" id="UP000051461"/>
    </source>
</evidence>
<comment type="caution">
    <text evidence="5">The sequence shown here is derived from an EMBL/GenBank/DDBJ whole genome shotgun (WGS) entry which is preliminary data.</text>
</comment>
<organism evidence="5 6">
    <name type="scientific">Loigolactobacillus bifermentans DSM 20003</name>
    <dbReference type="NCBI Taxonomy" id="1423726"/>
    <lineage>
        <taxon>Bacteria</taxon>
        <taxon>Bacillati</taxon>
        <taxon>Bacillota</taxon>
        <taxon>Bacilli</taxon>
        <taxon>Lactobacillales</taxon>
        <taxon>Lactobacillaceae</taxon>
        <taxon>Loigolactobacillus</taxon>
    </lineage>
</organism>
<proteinExistence type="inferred from homology"/>
<keyword evidence="2" id="KW-0012">Acyltransferase</keyword>
<dbReference type="GO" id="GO:0008999">
    <property type="term" value="F:protein-N-terminal-alanine acetyltransferase activity"/>
    <property type="evidence" value="ECO:0007669"/>
    <property type="project" value="TreeGrafter"/>
</dbReference>
<protein>
    <submittedName>
        <fullName evidence="5">GCN5-related N-acetyltransferase</fullName>
    </submittedName>
</protein>
<dbReference type="SUPFAM" id="SSF55729">
    <property type="entry name" value="Acyl-CoA N-acyltransferases (Nat)"/>
    <property type="match status" value="1"/>
</dbReference>
<feature type="domain" description="N-acetyltransferase" evidence="4">
    <location>
        <begin position="8"/>
        <end position="169"/>
    </location>
</feature>
<dbReference type="PANTHER" id="PTHR43792">
    <property type="entry name" value="GNAT FAMILY, PUTATIVE (AFU_ORTHOLOGUE AFUA_3G00765)-RELATED-RELATED"/>
    <property type="match status" value="1"/>
</dbReference>
<dbReference type="GO" id="GO:0005737">
    <property type="term" value="C:cytoplasm"/>
    <property type="evidence" value="ECO:0007669"/>
    <property type="project" value="TreeGrafter"/>
</dbReference>
<evidence type="ECO:0000256" key="3">
    <source>
        <dbReference type="ARBA" id="ARBA00038502"/>
    </source>
</evidence>
<dbReference type="Pfam" id="PF13302">
    <property type="entry name" value="Acetyltransf_3"/>
    <property type="match status" value="1"/>
</dbReference>
<dbReference type="PANTHER" id="PTHR43792:SF8">
    <property type="entry name" value="[RIBOSOMAL PROTEIN US5]-ALANINE N-ACETYLTRANSFERASE"/>
    <property type="match status" value="1"/>
</dbReference>
<accession>A0A0R1H3T6</accession>
<dbReference type="PROSITE" id="PS51186">
    <property type="entry name" value="GNAT"/>
    <property type="match status" value="1"/>
</dbReference>